<dbReference type="AlphaFoldDB" id="A0A0F9ZMY9"/>
<dbReference type="STRING" id="1618566.UR35_C0001G0156"/>
<comment type="caution">
    <text evidence="2">The sequence shown here is derived from an EMBL/GenBank/DDBJ whole genome shotgun (WGS) entry which is preliminary data.</text>
</comment>
<evidence type="ECO:0000313" key="3">
    <source>
        <dbReference type="Proteomes" id="UP000034778"/>
    </source>
</evidence>
<accession>A0A0F9ZMY9</accession>
<protein>
    <submittedName>
        <fullName evidence="2">Ferric reductase domain protein transmembrane component domain protein</fullName>
    </submittedName>
</protein>
<feature type="transmembrane region" description="Helical" evidence="1">
    <location>
        <begin position="123"/>
        <end position="141"/>
    </location>
</feature>
<dbReference type="EMBL" id="LBOW01000001">
    <property type="protein sequence ID" value="KKP45559.1"/>
    <property type="molecule type" value="Genomic_DNA"/>
</dbReference>
<feature type="transmembrane region" description="Helical" evidence="1">
    <location>
        <begin position="93"/>
        <end position="111"/>
    </location>
</feature>
<keyword evidence="1" id="KW-1133">Transmembrane helix</keyword>
<organism evidence="2 3">
    <name type="scientific">Candidatus Woesebacteria bacterium GW2011_GWB1_33_22</name>
    <dbReference type="NCBI Taxonomy" id="1618566"/>
    <lineage>
        <taxon>Bacteria</taxon>
        <taxon>Candidatus Woeseibacteriota</taxon>
    </lineage>
</organism>
<dbReference type="Proteomes" id="UP000034778">
    <property type="component" value="Unassembled WGS sequence"/>
</dbReference>
<feature type="transmembrane region" description="Helical" evidence="1">
    <location>
        <begin position="147"/>
        <end position="167"/>
    </location>
</feature>
<gene>
    <name evidence="2" type="ORF">UR35_C0001G0156</name>
</gene>
<evidence type="ECO:0000313" key="2">
    <source>
        <dbReference type="EMBL" id="KKP45559.1"/>
    </source>
</evidence>
<feature type="transmembrane region" description="Helical" evidence="1">
    <location>
        <begin position="6"/>
        <end position="28"/>
    </location>
</feature>
<sequence length="182" mass="21218">MTNLEIINLLQRITGLVALGLITFQIYLGASQKAIKFHKLNGILAYTFILIHPILFLLSRKIIYDRFDFYYIFVDACVICDKPYDFLINFGRIAFYLITTAVLAVKLRGVVPWLKTNWRKLHVLNYLAFYFVSLHSINIGTDSRSTWFIVYFAVCQIIVLYSIINRLKRANFAVKLKSMFGR</sequence>
<reference evidence="2 3" key="1">
    <citation type="journal article" date="2015" name="Nature">
        <title>rRNA introns, odd ribosomes, and small enigmatic genomes across a large radiation of phyla.</title>
        <authorList>
            <person name="Brown C.T."/>
            <person name="Hug L.A."/>
            <person name="Thomas B.C."/>
            <person name="Sharon I."/>
            <person name="Castelle C.J."/>
            <person name="Singh A."/>
            <person name="Wilkins M.J."/>
            <person name="Williams K.H."/>
            <person name="Banfield J.F."/>
        </authorList>
    </citation>
    <scope>NUCLEOTIDE SEQUENCE [LARGE SCALE GENOMIC DNA]</scope>
</reference>
<name>A0A0F9ZMY9_9BACT</name>
<evidence type="ECO:0000256" key="1">
    <source>
        <dbReference type="SAM" id="Phobius"/>
    </source>
</evidence>
<keyword evidence="1 2" id="KW-0812">Transmembrane</keyword>
<proteinExistence type="predicted"/>
<keyword evidence="1" id="KW-0472">Membrane</keyword>
<feature type="transmembrane region" description="Helical" evidence="1">
    <location>
        <begin position="40"/>
        <end position="58"/>
    </location>
</feature>